<protein>
    <recommendedName>
        <fullName evidence="1">ABC transporter domain-containing protein</fullName>
    </recommendedName>
</protein>
<dbReference type="Gene3D" id="3.40.50.300">
    <property type="entry name" value="P-loop containing nucleotide triphosphate hydrolases"/>
    <property type="match status" value="1"/>
</dbReference>
<dbReference type="Proteomes" id="UP001597453">
    <property type="component" value="Unassembled WGS sequence"/>
</dbReference>
<evidence type="ECO:0000313" key="2">
    <source>
        <dbReference type="EMBL" id="MFD2674012.1"/>
    </source>
</evidence>
<dbReference type="SUPFAM" id="SSF52540">
    <property type="entry name" value="P-loop containing nucleoside triphosphate hydrolases"/>
    <property type="match status" value="1"/>
</dbReference>
<dbReference type="PANTHER" id="PTHR43038">
    <property type="entry name" value="ATP-BINDING CASSETTE, SUB-FAMILY H, MEMBER 1"/>
    <property type="match status" value="1"/>
</dbReference>
<dbReference type="RefSeq" id="WP_159421323.1">
    <property type="nucleotide sequence ID" value="NZ_JBHUNF010000001.1"/>
</dbReference>
<accession>A0ABW5RG21</accession>
<dbReference type="PROSITE" id="PS50893">
    <property type="entry name" value="ABC_TRANSPORTER_2"/>
    <property type="match status" value="1"/>
</dbReference>
<evidence type="ECO:0000313" key="3">
    <source>
        <dbReference type="Proteomes" id="UP001597453"/>
    </source>
</evidence>
<organism evidence="2 3">
    <name type="scientific">Gulosibacter bifidus</name>
    <dbReference type="NCBI Taxonomy" id="272239"/>
    <lineage>
        <taxon>Bacteria</taxon>
        <taxon>Bacillati</taxon>
        <taxon>Actinomycetota</taxon>
        <taxon>Actinomycetes</taxon>
        <taxon>Micrococcales</taxon>
        <taxon>Microbacteriaceae</taxon>
        <taxon>Gulosibacter</taxon>
    </lineage>
</organism>
<keyword evidence="3" id="KW-1185">Reference proteome</keyword>
<comment type="caution">
    <text evidence="2">The sequence shown here is derived from an EMBL/GenBank/DDBJ whole genome shotgun (WGS) entry which is preliminary data.</text>
</comment>
<dbReference type="EMBL" id="JBHUNF010000001">
    <property type="protein sequence ID" value="MFD2674012.1"/>
    <property type="molecule type" value="Genomic_DNA"/>
</dbReference>
<sequence length="244" mass="25451">MSAVVSTSHQPATSGASLVVHGLRRETPAPLRSISFSLESGASATLFSMDGSANAALRAIIGLESVDGGTSRIGDHELARQHNEPPMSHAECVGLLISDPVVTEGRTLAEHIAQGFGKPCSATDEGCTTTLPALIASLGFTGADSAIVDQLPLALQHRVAIGRAVVGKPALIAADDPYIHVEPRERPLLIALLQAVASEHQIGVLYATSDPQIASRSQLVYVVERGTIVKILQGTQHVQAYFGG</sequence>
<evidence type="ECO:0000259" key="1">
    <source>
        <dbReference type="PROSITE" id="PS50893"/>
    </source>
</evidence>
<reference evidence="3" key="1">
    <citation type="journal article" date="2019" name="Int. J. Syst. Evol. Microbiol.">
        <title>The Global Catalogue of Microorganisms (GCM) 10K type strain sequencing project: providing services to taxonomists for standard genome sequencing and annotation.</title>
        <authorList>
            <consortium name="The Broad Institute Genomics Platform"/>
            <consortium name="The Broad Institute Genome Sequencing Center for Infectious Disease"/>
            <person name="Wu L."/>
            <person name="Ma J."/>
        </authorList>
    </citation>
    <scope>NUCLEOTIDE SEQUENCE [LARGE SCALE GENOMIC DNA]</scope>
    <source>
        <strain evidence="3">TISTR 1511</strain>
    </source>
</reference>
<proteinExistence type="predicted"/>
<feature type="domain" description="ABC transporter" evidence="1">
    <location>
        <begin position="13"/>
        <end position="242"/>
    </location>
</feature>
<dbReference type="PANTHER" id="PTHR43038:SF3">
    <property type="entry name" value="ABC TRANSPORTER G FAMILY MEMBER 20 ISOFORM X1"/>
    <property type="match status" value="1"/>
</dbReference>
<gene>
    <name evidence="2" type="ORF">ACFSUQ_01660</name>
</gene>
<dbReference type="InterPro" id="IPR027417">
    <property type="entry name" value="P-loop_NTPase"/>
</dbReference>
<name>A0ABW5RG21_9MICO</name>
<dbReference type="InterPro" id="IPR003439">
    <property type="entry name" value="ABC_transporter-like_ATP-bd"/>
</dbReference>